<reference evidence="2 3" key="1">
    <citation type="submission" date="2017-03" db="EMBL/GenBank/DDBJ databases">
        <title>Genomes of endolithic fungi from Antarctica.</title>
        <authorList>
            <person name="Coleine C."/>
            <person name="Masonjones S."/>
            <person name="Stajich J.E."/>
        </authorList>
    </citation>
    <scope>NUCLEOTIDE SEQUENCE [LARGE SCALE GENOMIC DNA]</scope>
    <source>
        <strain evidence="2 3">CCFEE 5187</strain>
    </source>
</reference>
<feature type="compositionally biased region" description="Polar residues" evidence="1">
    <location>
        <begin position="340"/>
        <end position="350"/>
    </location>
</feature>
<organism evidence="2 3">
    <name type="scientific">Cryomyces minteri</name>
    <dbReference type="NCBI Taxonomy" id="331657"/>
    <lineage>
        <taxon>Eukaryota</taxon>
        <taxon>Fungi</taxon>
        <taxon>Dikarya</taxon>
        <taxon>Ascomycota</taxon>
        <taxon>Pezizomycotina</taxon>
        <taxon>Dothideomycetes</taxon>
        <taxon>Dothideomycetes incertae sedis</taxon>
        <taxon>Cryomyces</taxon>
    </lineage>
</organism>
<evidence type="ECO:0008006" key="4">
    <source>
        <dbReference type="Google" id="ProtNLM"/>
    </source>
</evidence>
<keyword evidence="3" id="KW-1185">Reference proteome</keyword>
<feature type="compositionally biased region" description="Polar residues" evidence="1">
    <location>
        <begin position="383"/>
        <end position="406"/>
    </location>
</feature>
<evidence type="ECO:0000256" key="1">
    <source>
        <dbReference type="SAM" id="MobiDB-lite"/>
    </source>
</evidence>
<evidence type="ECO:0000313" key="3">
    <source>
        <dbReference type="Proteomes" id="UP000308768"/>
    </source>
</evidence>
<sequence length="413" mass="46158">MGAHLNRRTIFLIVAFAFISISLLSLQTGLHKDVINHIHASSKPAPVAEPPVPAPPRQPVYKPTPTPEPPIVDNFPLAASARSATDIPPVPSWNVSPTPHVREKTPLLIGFTRNWRLLQQTIVSYITAGWPPSDIYVVENTGTMTSNARGLLTLQNPFYLDYARLTNIFGVNVMATPTLLSFSQLQNFYIHIAIERGWDYYFWGHMDVVALSEEDCASPDGRYCSLYTRCVDDLRQTLASFPARPHSLKTKSTNNDDKKQNTWAIRFYAYDRLALVNRHAFEAVGGWDPQIGYYGTDCDMHERLAMSGFAMGDATTGLVYDIGDSLDDLSVLYRRKPKSETGTVTDTGDSSAAHRPEAAAVHEPTDDEEDDRGSAAYVHLRDQLNSMQMDKNTGINQRNRWQSRQRGGQGEPF</sequence>
<name>A0A4U0WH38_9PEZI</name>
<dbReference type="AlphaFoldDB" id="A0A4U0WH38"/>
<comment type="caution">
    <text evidence="2">The sequence shown here is derived from an EMBL/GenBank/DDBJ whole genome shotgun (WGS) entry which is preliminary data.</text>
</comment>
<dbReference type="InterPro" id="IPR029044">
    <property type="entry name" value="Nucleotide-diphossugar_trans"/>
</dbReference>
<evidence type="ECO:0000313" key="2">
    <source>
        <dbReference type="EMBL" id="TKA61758.1"/>
    </source>
</evidence>
<accession>A0A4U0WH38</accession>
<gene>
    <name evidence="2" type="ORF">B0A49_11861</name>
</gene>
<dbReference type="Proteomes" id="UP000308768">
    <property type="component" value="Unassembled WGS sequence"/>
</dbReference>
<proteinExistence type="predicted"/>
<dbReference type="STRING" id="331657.A0A4U0WH38"/>
<protein>
    <recommendedName>
        <fullName evidence="4">Nucleotide-diphospho-sugar transferase domain-containing protein</fullName>
    </recommendedName>
</protein>
<dbReference type="EMBL" id="NAJN01001685">
    <property type="protein sequence ID" value="TKA61758.1"/>
    <property type="molecule type" value="Genomic_DNA"/>
</dbReference>
<dbReference type="OrthoDB" id="3527108at2759"/>
<dbReference type="SUPFAM" id="SSF53448">
    <property type="entry name" value="Nucleotide-diphospho-sugar transferases"/>
    <property type="match status" value="1"/>
</dbReference>
<feature type="region of interest" description="Disordered" evidence="1">
    <location>
        <begin position="339"/>
        <end position="413"/>
    </location>
</feature>